<gene>
    <name evidence="2" type="ORF">RRG08_022427</name>
</gene>
<organism evidence="2 3">
    <name type="scientific">Elysia crispata</name>
    <name type="common">lettuce slug</name>
    <dbReference type="NCBI Taxonomy" id="231223"/>
    <lineage>
        <taxon>Eukaryota</taxon>
        <taxon>Metazoa</taxon>
        <taxon>Spiralia</taxon>
        <taxon>Lophotrochozoa</taxon>
        <taxon>Mollusca</taxon>
        <taxon>Gastropoda</taxon>
        <taxon>Heterobranchia</taxon>
        <taxon>Euthyneura</taxon>
        <taxon>Panpulmonata</taxon>
        <taxon>Sacoglossa</taxon>
        <taxon>Placobranchoidea</taxon>
        <taxon>Plakobranchidae</taxon>
        <taxon>Elysia</taxon>
    </lineage>
</organism>
<feature type="region of interest" description="Disordered" evidence="1">
    <location>
        <begin position="260"/>
        <end position="320"/>
    </location>
</feature>
<feature type="region of interest" description="Disordered" evidence="1">
    <location>
        <begin position="185"/>
        <end position="207"/>
    </location>
</feature>
<feature type="compositionally biased region" description="Basic and acidic residues" evidence="1">
    <location>
        <begin position="185"/>
        <end position="198"/>
    </location>
</feature>
<feature type="region of interest" description="Disordered" evidence="1">
    <location>
        <begin position="648"/>
        <end position="675"/>
    </location>
</feature>
<feature type="compositionally biased region" description="Low complexity" evidence="1">
    <location>
        <begin position="310"/>
        <end position="319"/>
    </location>
</feature>
<feature type="compositionally biased region" description="Low complexity" evidence="1">
    <location>
        <begin position="652"/>
        <end position="673"/>
    </location>
</feature>
<evidence type="ECO:0000313" key="2">
    <source>
        <dbReference type="EMBL" id="KAK3761020.1"/>
    </source>
</evidence>
<evidence type="ECO:0000313" key="3">
    <source>
        <dbReference type="Proteomes" id="UP001283361"/>
    </source>
</evidence>
<sequence length="878" mass="97392">MNSRCMALHLVRALHSVSQDSSESQFTVSVGSSMATLHDETVNSWGAQSWIYRDLVELLSQSEWATSMSGIFLKNKNLAQVHHCKAGGVYLLDGWCQVRAFFEFCSQTSSCDEDRRPASESMIKLQLYSYEVVHTKSAVPQVIVRVEEWERLVQTPMWTMDDVLDINSIEILQRHLTAHRFPESSKEYGLDNAPHGEDSGSNLSSLLDQMTPDQQLNLSSNSTGVTPATDLSRQPGVKLRDLVISDSQMLVLDKLPNWKTTSEAQTSKSDKADMSLPGNSELVSPDQNLSDSKFRNSGSLFSDTDKELHSTSSRSSAESVTAKKVLQTELACVGERPQDVQVDNFQAVDVSSDEDIYILNPLGKMKIKNHFIDILATVEAELNDQDKRSVSSGDSWDQTQWDYDTNRVTSSTSDSIQDYAGTQAVDPNSSFTCLKTFDQTENIENHVPGKTKAGANSHLPLESEVSSSCTPCADEDHSHIKSCSIAFSLEAESVKHRVELPRTKDITYPERHIHSQNKKSFEGNMSLDLHGVPGDKGQQYKGERKSMSCAKSGQQDLHGGGARTSSTSCKHSVEIKEIDNQNPHVANILACPKGSLIFPDLVEPKRSSIIKNSISCNNKSRTRARRKIKFVSCECKVKTSKKLFHGTERNATSSLTKSSDNSSEKSSSQSSNEAIYHHMRIENLPDRRYEEHGDFHSSPEAPGISVQPCNPRIPTLHGAAEHTLSCSLSCCRHENCWYKHRRGKSLSITCIEKHQSEESQALFLSSTSNEIQSLQPGQLNQSQSRCMPTLPAESQGFEYTSAQTQPLELSSSEPQVLESQGFQPHSCHIDVETDQDLELKDTKTSSSNIGSVDLTVTAPARTQDGISRVLHFIHYGDY</sequence>
<proteinExistence type="predicted"/>
<keyword evidence="3" id="KW-1185">Reference proteome</keyword>
<dbReference type="Proteomes" id="UP001283361">
    <property type="component" value="Unassembled WGS sequence"/>
</dbReference>
<reference evidence="2" key="1">
    <citation type="journal article" date="2023" name="G3 (Bethesda)">
        <title>A reference genome for the long-term kleptoplast-retaining sea slug Elysia crispata morphotype clarki.</title>
        <authorList>
            <person name="Eastman K.E."/>
            <person name="Pendleton A.L."/>
            <person name="Shaikh M.A."/>
            <person name="Suttiyut T."/>
            <person name="Ogas R."/>
            <person name="Tomko P."/>
            <person name="Gavelis G."/>
            <person name="Widhalm J.R."/>
            <person name="Wisecaver J.H."/>
        </authorList>
    </citation>
    <scope>NUCLEOTIDE SEQUENCE</scope>
    <source>
        <strain evidence="2">ECLA1</strain>
    </source>
</reference>
<feature type="region of interest" description="Disordered" evidence="1">
    <location>
        <begin position="531"/>
        <end position="566"/>
    </location>
</feature>
<evidence type="ECO:0000256" key="1">
    <source>
        <dbReference type="SAM" id="MobiDB-lite"/>
    </source>
</evidence>
<name>A0AAE0Z1S6_9GAST</name>
<protein>
    <submittedName>
        <fullName evidence="2">Uncharacterized protein</fullName>
    </submittedName>
</protein>
<dbReference type="EMBL" id="JAWDGP010004927">
    <property type="protein sequence ID" value="KAK3761020.1"/>
    <property type="molecule type" value="Genomic_DNA"/>
</dbReference>
<accession>A0AAE0Z1S6</accession>
<feature type="compositionally biased region" description="Polar residues" evidence="1">
    <location>
        <begin position="277"/>
        <end position="302"/>
    </location>
</feature>
<dbReference type="AlphaFoldDB" id="A0AAE0Z1S6"/>
<comment type="caution">
    <text evidence="2">The sequence shown here is derived from an EMBL/GenBank/DDBJ whole genome shotgun (WGS) entry which is preliminary data.</text>
</comment>